<evidence type="ECO:0000259" key="4">
    <source>
        <dbReference type="Pfam" id="PF11797"/>
    </source>
</evidence>
<feature type="domain" description="WxL Interacting Protein peptidoglycan binding" evidence="3">
    <location>
        <begin position="29"/>
        <end position="148"/>
    </location>
</feature>
<dbReference type="AlphaFoldDB" id="A0A4P6YUJ5"/>
<feature type="signal peptide" evidence="2">
    <location>
        <begin position="1"/>
        <end position="24"/>
    </location>
</feature>
<accession>A0A4P6YUJ5</accession>
<evidence type="ECO:0000259" key="3">
    <source>
        <dbReference type="Pfam" id="PF06030"/>
    </source>
</evidence>
<dbReference type="KEGG" id="wei:EQG49_07855"/>
<keyword evidence="6" id="KW-1185">Reference proteome</keyword>
<protein>
    <submittedName>
        <fullName evidence="5">DUF3324 domain-containing protein</fullName>
    </submittedName>
</protein>
<feature type="chain" id="PRO_5020218388" evidence="2">
    <location>
        <begin position="25"/>
        <end position="346"/>
    </location>
</feature>
<dbReference type="RefSeq" id="WP_133363460.1">
    <property type="nucleotide sequence ID" value="NZ_CP037940.1"/>
</dbReference>
<dbReference type="NCBIfam" id="TIGR01167">
    <property type="entry name" value="LPXTG_anchor"/>
    <property type="match status" value="1"/>
</dbReference>
<dbReference type="EMBL" id="CP037940">
    <property type="protein sequence ID" value="QBO36383.1"/>
    <property type="molecule type" value="Genomic_DNA"/>
</dbReference>
<dbReference type="InterPro" id="IPR021759">
    <property type="entry name" value="WxLIP_HBD"/>
</dbReference>
<keyword evidence="1" id="KW-0812">Transmembrane</keyword>
<organism evidence="5 6">
    <name type="scientific">Periweissella cryptocerci</name>
    <dbReference type="NCBI Taxonomy" id="2506420"/>
    <lineage>
        <taxon>Bacteria</taxon>
        <taxon>Bacillati</taxon>
        <taxon>Bacillota</taxon>
        <taxon>Bacilli</taxon>
        <taxon>Lactobacillales</taxon>
        <taxon>Lactobacillaceae</taxon>
        <taxon>Periweissella</taxon>
    </lineage>
</organism>
<reference evidence="6" key="1">
    <citation type="submission" date="2019-03" db="EMBL/GenBank/DDBJ databases">
        <title>Weissella sp. 26KH-42 Genome sequencing.</title>
        <authorList>
            <person name="Heo J."/>
            <person name="Kim S.-J."/>
            <person name="Kim J.-S."/>
            <person name="Hong S.-B."/>
            <person name="Kwon S.-W."/>
        </authorList>
    </citation>
    <scope>NUCLEOTIDE SEQUENCE [LARGE SCALE GENOMIC DNA]</scope>
    <source>
        <strain evidence="6">26KH-42</strain>
    </source>
</reference>
<evidence type="ECO:0000313" key="6">
    <source>
        <dbReference type="Proteomes" id="UP000292886"/>
    </source>
</evidence>
<keyword evidence="1" id="KW-0472">Membrane</keyword>
<dbReference type="Proteomes" id="UP000292886">
    <property type="component" value="Chromosome"/>
</dbReference>
<dbReference type="Pfam" id="PF11797">
    <property type="entry name" value="WxLIP_HBD"/>
    <property type="match status" value="1"/>
</dbReference>
<sequence>MKKLFASIIATLGMFTLMTTTVSANQFNFAVEPQLPKNQINKKHSYFDLKVAPNQKQTLEVKLKNDTDKPVVVEAQINTAKTNSNGVVEYNSDKLKLDKSLPVAIKDILTAPETITIPAKSAKNLNLALKMPAKQFKGVLAGGITFKEVSTTKEAAKKKGVSIVNKYAYVVGVVLREENTPVAATMTMPKAYAGQVNFRNNIIAELHNTSAKYINQVEVTSKIYKKNGTKALYSNKKNQLQMAPNAIMDYPTSLGGQRLQAGKYTIKVDVKAGTDEWHFAEDFEITRREARSLNEQDVTVTEDNTWWFVAAGVVLLVGVIGLIYYRLRKKDKENKALRAQLEETGK</sequence>
<dbReference type="OrthoDB" id="2148359at2"/>
<feature type="domain" description="WxL Interacting Protein host binding" evidence="4">
    <location>
        <begin position="158"/>
        <end position="295"/>
    </location>
</feature>
<feature type="transmembrane region" description="Helical" evidence="1">
    <location>
        <begin position="306"/>
        <end position="325"/>
    </location>
</feature>
<dbReference type="Pfam" id="PF06030">
    <property type="entry name" value="WxLIP_PGBD"/>
    <property type="match status" value="1"/>
</dbReference>
<evidence type="ECO:0000313" key="5">
    <source>
        <dbReference type="EMBL" id="QBO36383.1"/>
    </source>
</evidence>
<keyword evidence="1" id="KW-1133">Transmembrane helix</keyword>
<name>A0A4P6YUJ5_9LACO</name>
<evidence type="ECO:0000256" key="1">
    <source>
        <dbReference type="SAM" id="Phobius"/>
    </source>
</evidence>
<keyword evidence="2" id="KW-0732">Signal</keyword>
<dbReference type="InterPro" id="IPR010317">
    <property type="entry name" value="WxLIP_PGBD"/>
</dbReference>
<gene>
    <name evidence="5" type="ORF">EQG49_07855</name>
</gene>
<proteinExistence type="predicted"/>
<evidence type="ECO:0000256" key="2">
    <source>
        <dbReference type="SAM" id="SignalP"/>
    </source>
</evidence>